<comment type="caution">
    <text evidence="1">The sequence shown here is derived from an EMBL/GenBank/DDBJ whole genome shotgun (WGS) entry which is preliminary data.</text>
</comment>
<gene>
    <name evidence="1" type="ORF">GWI33_019478</name>
</gene>
<keyword evidence="2" id="KW-1185">Reference proteome</keyword>
<name>A0A834HUB6_RHYFE</name>
<evidence type="ECO:0000313" key="2">
    <source>
        <dbReference type="Proteomes" id="UP000625711"/>
    </source>
</evidence>
<evidence type="ECO:0000313" key="1">
    <source>
        <dbReference type="EMBL" id="KAF7267289.1"/>
    </source>
</evidence>
<dbReference type="AlphaFoldDB" id="A0A834HUB6"/>
<accession>A0A834HUB6</accession>
<protein>
    <submittedName>
        <fullName evidence="1">Uncharacterized protein</fullName>
    </submittedName>
</protein>
<proteinExistence type="predicted"/>
<organism evidence="1 2">
    <name type="scientific">Rhynchophorus ferrugineus</name>
    <name type="common">Red palm weevil</name>
    <name type="synonym">Curculio ferrugineus</name>
    <dbReference type="NCBI Taxonomy" id="354439"/>
    <lineage>
        <taxon>Eukaryota</taxon>
        <taxon>Metazoa</taxon>
        <taxon>Ecdysozoa</taxon>
        <taxon>Arthropoda</taxon>
        <taxon>Hexapoda</taxon>
        <taxon>Insecta</taxon>
        <taxon>Pterygota</taxon>
        <taxon>Neoptera</taxon>
        <taxon>Endopterygota</taxon>
        <taxon>Coleoptera</taxon>
        <taxon>Polyphaga</taxon>
        <taxon>Cucujiformia</taxon>
        <taxon>Curculionidae</taxon>
        <taxon>Dryophthorinae</taxon>
        <taxon>Rhynchophorus</taxon>
    </lineage>
</organism>
<sequence length="76" mass="8311">MYNKLGGKRNDKFYDKSYDKLCESCTTSSNPRTRTRRLINKQTPTHLPTYAAADVAPPFGAATVQPDTGTNSSASP</sequence>
<dbReference type="Proteomes" id="UP000625711">
    <property type="component" value="Unassembled WGS sequence"/>
</dbReference>
<reference evidence="1" key="1">
    <citation type="submission" date="2020-08" db="EMBL/GenBank/DDBJ databases">
        <title>Genome sequencing and assembly of the red palm weevil Rhynchophorus ferrugineus.</title>
        <authorList>
            <person name="Dias G.B."/>
            <person name="Bergman C.M."/>
            <person name="Manee M."/>
        </authorList>
    </citation>
    <scope>NUCLEOTIDE SEQUENCE</scope>
    <source>
        <strain evidence="1">AA-2017</strain>
        <tissue evidence="1">Whole larva</tissue>
    </source>
</reference>
<dbReference type="EMBL" id="JAACXV010014439">
    <property type="protein sequence ID" value="KAF7267289.1"/>
    <property type="molecule type" value="Genomic_DNA"/>
</dbReference>